<evidence type="ECO:0000313" key="5">
    <source>
        <dbReference type="Proteomes" id="UP000241769"/>
    </source>
</evidence>
<reference evidence="4 5" key="1">
    <citation type="journal article" date="2018" name="Genome Biol. Evol.">
        <title>Multiple Roots of Fruiting Body Formation in Amoebozoa.</title>
        <authorList>
            <person name="Hillmann F."/>
            <person name="Forbes G."/>
            <person name="Novohradska S."/>
            <person name="Ferling I."/>
            <person name="Riege K."/>
            <person name="Groth M."/>
            <person name="Westermann M."/>
            <person name="Marz M."/>
            <person name="Spaller T."/>
            <person name="Winckler T."/>
            <person name="Schaap P."/>
            <person name="Glockner G."/>
        </authorList>
    </citation>
    <scope>NUCLEOTIDE SEQUENCE [LARGE SCALE GENOMIC DNA]</scope>
    <source>
        <strain evidence="4 5">Jena</strain>
    </source>
</reference>
<accession>A0A2P6N256</accession>
<dbReference type="InParanoid" id="A0A2P6N256"/>
<evidence type="ECO:0000256" key="1">
    <source>
        <dbReference type="ARBA" id="ARBA00005350"/>
    </source>
</evidence>
<dbReference type="OrthoDB" id="191150at2759"/>
<proteinExistence type="inferred from homology"/>
<dbReference type="GO" id="GO:0005886">
    <property type="term" value="C:plasma membrane"/>
    <property type="evidence" value="ECO:0007669"/>
    <property type="project" value="TreeGrafter"/>
</dbReference>
<feature type="compositionally biased region" description="Low complexity" evidence="3">
    <location>
        <begin position="377"/>
        <end position="388"/>
    </location>
</feature>
<keyword evidence="5" id="KW-1185">Reference proteome</keyword>
<evidence type="ECO:0000256" key="2">
    <source>
        <dbReference type="RuleBase" id="RU363116"/>
    </source>
</evidence>
<evidence type="ECO:0000313" key="4">
    <source>
        <dbReference type="EMBL" id="PRP78029.1"/>
    </source>
</evidence>
<dbReference type="InterPro" id="IPR005552">
    <property type="entry name" value="Scramblase"/>
</dbReference>
<dbReference type="PANTHER" id="PTHR23248:SF9">
    <property type="entry name" value="PHOSPHOLIPID SCRAMBLASE"/>
    <property type="match status" value="1"/>
</dbReference>
<feature type="region of interest" description="Disordered" evidence="3">
    <location>
        <begin position="352"/>
        <end position="410"/>
    </location>
</feature>
<dbReference type="GO" id="GO:0017128">
    <property type="term" value="F:phospholipid scramblase activity"/>
    <property type="evidence" value="ECO:0007669"/>
    <property type="project" value="InterPro"/>
</dbReference>
<gene>
    <name evidence="4" type="ORF">PROFUN_14729</name>
</gene>
<comment type="similarity">
    <text evidence="1 2">Belongs to the phospholipid scramblase family.</text>
</comment>
<dbReference type="STRING" id="1890364.A0A2P6N256"/>
<feature type="compositionally biased region" description="Gly residues" evidence="3">
    <location>
        <begin position="357"/>
        <end position="376"/>
    </location>
</feature>
<comment type="caution">
    <text evidence="4">The sequence shown here is derived from an EMBL/GenBank/DDBJ whole genome shotgun (WGS) entry which is preliminary data.</text>
</comment>
<name>A0A2P6N256_9EUKA</name>
<dbReference type="AlphaFoldDB" id="A0A2P6N256"/>
<dbReference type="PANTHER" id="PTHR23248">
    <property type="entry name" value="PHOSPHOLIPID SCRAMBLASE-RELATED"/>
    <property type="match status" value="1"/>
</dbReference>
<evidence type="ECO:0000256" key="3">
    <source>
        <dbReference type="SAM" id="MobiDB-lite"/>
    </source>
</evidence>
<organism evidence="4 5">
    <name type="scientific">Planoprotostelium fungivorum</name>
    <dbReference type="NCBI Taxonomy" id="1890364"/>
    <lineage>
        <taxon>Eukaryota</taxon>
        <taxon>Amoebozoa</taxon>
        <taxon>Evosea</taxon>
        <taxon>Variosea</taxon>
        <taxon>Cavosteliida</taxon>
        <taxon>Cavosteliaceae</taxon>
        <taxon>Planoprotostelium</taxon>
    </lineage>
</organism>
<dbReference type="EMBL" id="MDYQ01000245">
    <property type="protein sequence ID" value="PRP78029.1"/>
    <property type="molecule type" value="Genomic_DNA"/>
</dbReference>
<dbReference type="Pfam" id="PF03803">
    <property type="entry name" value="Scramblase"/>
    <property type="match status" value="1"/>
</dbReference>
<protein>
    <recommendedName>
        <fullName evidence="2">Phospholipid scramblase</fullName>
    </recommendedName>
</protein>
<dbReference type="Proteomes" id="UP000241769">
    <property type="component" value="Unassembled WGS sequence"/>
</dbReference>
<sequence>MITRKFGILNRILSNAKNPYNGHLTLPRPVVALRSLPKRNYSYYKPSANRVAKPVDLKQKEPEVVPTQLTKRELNALAEDEIQHKPEEAPMVPPQDQPAYLGLDGVLNNDVLIITRRIEWANVLVGFEQANMYEMKNQQGHVVGYMAEEDSLLNTVGRQLLRGHRSFKTTIFDSARNKVLQVHRPVYLISSSLYVNDAADNRIGSVTMDWHLIRRRYKLMHREQPFAYIDSGFLQWEFDLKNADGKSLTAIDKDWTGLGRELFTDGNQYLVKYNAKEEGLPPLELEQKAIALATAISIDHDYFSRRSHSGGFFPPLMFPYGGGSHEGKPADVTSDPVGSAAGGAVVGAADGAASEMGQGGQEFGQGGQEFGQGGQEFGQEQEQGVEQEWTYQEDGQEGGGGSWWDVFSDD</sequence>